<organism evidence="2 3">
    <name type="scientific">Cohnella soli</name>
    <dbReference type="NCBI Taxonomy" id="425005"/>
    <lineage>
        <taxon>Bacteria</taxon>
        <taxon>Bacillati</taxon>
        <taxon>Bacillota</taxon>
        <taxon>Bacilli</taxon>
        <taxon>Bacillales</taxon>
        <taxon>Paenibacillaceae</taxon>
        <taxon>Cohnella</taxon>
    </lineage>
</organism>
<sequence length="572" mass="64022">MSNTRVELIPDKAMYRPGEPVRLLVRGKAGEPLVGCAYDYTVWELRKVRASGSGVTGADAVIELGSFAGLSAGYGVFMKLTSPDGHMLEAETAFDTGMHWREAPRYGFLSDFTPDEAGKLEDVEFARKRHLNLIQFYDWMYRHDRLLPDPNEQPFVDPLGRSISHNVVREKIEALRQRGIAAIGYAAVYGALPDYIERHPEQGLYQNNGKTHSLGNYFHIMDISADSDWTSHIIEQFVTATNAMGFEGLHLDQYGFPKKAIRHPSRGGYVVDLRELYPAFINLVRERLPYTGLIFNNVSGFPVETTARARQDIIYIEVWDPATRLGDLKATIDLARKLSGKHVVLAAYLPAFHPERNPDLASAEIGATLTMASIFASGGYHLLLGENGNVLADSYYPKYGAVSERFAGTLACYYDFIVMYRELLFDHVLDDISLTHTGGINTEITFAKDDAVFTPNGGPNAVWTIVKEKPGYLVMHLINLCGVDNDVWHEGKSSRPDALVGVEVRAEVWEEIEEIFWASPDGGSIRPEPLGFEWQSRGEHVGDCVRFTLPRLDYWSMIVIRLKAGRPAKPQD</sequence>
<accession>A0ABW0HJY0</accession>
<comment type="caution">
    <text evidence="2">The sequence shown here is derived from an EMBL/GenBank/DDBJ whole genome shotgun (WGS) entry which is preliminary data.</text>
</comment>
<keyword evidence="1" id="KW-0732">Signal</keyword>
<keyword evidence="2" id="KW-0378">Hydrolase</keyword>
<dbReference type="CDD" id="cd14745">
    <property type="entry name" value="GH66"/>
    <property type="match status" value="1"/>
</dbReference>
<dbReference type="Pfam" id="PF13199">
    <property type="entry name" value="Glyco_hydro_66"/>
    <property type="match status" value="1"/>
</dbReference>
<evidence type="ECO:0000313" key="3">
    <source>
        <dbReference type="Proteomes" id="UP001596113"/>
    </source>
</evidence>
<dbReference type="InterPro" id="IPR025092">
    <property type="entry name" value="Glyco_hydro_66"/>
</dbReference>
<name>A0ABW0HJY0_9BACL</name>
<dbReference type="RefSeq" id="WP_378128742.1">
    <property type="nucleotide sequence ID" value="NZ_JBHSMI010000002.1"/>
</dbReference>
<dbReference type="GO" id="GO:0016787">
    <property type="term" value="F:hydrolase activity"/>
    <property type="evidence" value="ECO:0007669"/>
    <property type="project" value="UniProtKB-KW"/>
</dbReference>
<dbReference type="Proteomes" id="UP001596113">
    <property type="component" value="Unassembled WGS sequence"/>
</dbReference>
<dbReference type="InterPro" id="IPR013780">
    <property type="entry name" value="Glyco_hydro_b"/>
</dbReference>
<keyword evidence="3" id="KW-1185">Reference proteome</keyword>
<evidence type="ECO:0000256" key="1">
    <source>
        <dbReference type="ARBA" id="ARBA00022729"/>
    </source>
</evidence>
<proteinExistence type="predicted"/>
<evidence type="ECO:0000313" key="2">
    <source>
        <dbReference type="EMBL" id="MFC5401309.1"/>
    </source>
</evidence>
<gene>
    <name evidence="2" type="ORF">ACFPOF_01030</name>
</gene>
<dbReference type="EMBL" id="JBHSMI010000002">
    <property type="protein sequence ID" value="MFC5401309.1"/>
    <property type="molecule type" value="Genomic_DNA"/>
</dbReference>
<dbReference type="Gene3D" id="2.60.40.1180">
    <property type="entry name" value="Golgi alpha-mannosidase II"/>
    <property type="match status" value="1"/>
</dbReference>
<reference evidence="3" key="1">
    <citation type="journal article" date="2019" name="Int. J. Syst. Evol. Microbiol.">
        <title>The Global Catalogue of Microorganisms (GCM) 10K type strain sequencing project: providing services to taxonomists for standard genome sequencing and annotation.</title>
        <authorList>
            <consortium name="The Broad Institute Genomics Platform"/>
            <consortium name="The Broad Institute Genome Sequencing Center for Infectious Disease"/>
            <person name="Wu L."/>
            <person name="Ma J."/>
        </authorList>
    </citation>
    <scope>NUCLEOTIDE SEQUENCE [LARGE SCALE GENOMIC DNA]</scope>
    <source>
        <strain evidence="3">CGMCC 1.18575</strain>
    </source>
</reference>
<protein>
    <submittedName>
        <fullName evidence="2">Glycoside hydrolase family 66 protein</fullName>
    </submittedName>
</protein>
<dbReference type="Gene3D" id="3.20.20.80">
    <property type="entry name" value="Glycosidases"/>
    <property type="match status" value="1"/>
</dbReference>